<name>A0A1F4UH88_UNCKA</name>
<accession>A0A1F4UH88</accession>
<keyword evidence="1" id="KW-0472">Membrane</keyword>
<evidence type="ECO:0000313" key="3">
    <source>
        <dbReference type="EMBL" id="OGC44279.1"/>
    </source>
</evidence>
<feature type="transmembrane region" description="Helical" evidence="1">
    <location>
        <begin position="21"/>
        <end position="46"/>
    </location>
</feature>
<dbReference type="SUPFAM" id="SSF49299">
    <property type="entry name" value="PKD domain"/>
    <property type="match status" value="1"/>
</dbReference>
<gene>
    <name evidence="3" type="ORF">A2V54_02490</name>
</gene>
<dbReference type="AlphaFoldDB" id="A0A1F4UH88"/>
<proteinExistence type="predicted"/>
<sequence>MISERLRLRIKTISESANFKSYRLLGLVAVVGLGFSLVGAAVFLIFASNASVANFSLIPNPAEVTDVVDLQATIEGASPGQRIVTAAPNVSVSGTGTGEFAGVLGADGFPVFVYRRVDYPNYGVWVTKCGNEKCSAGNVTNQVTTLVGRVGIAVGADGFPVIMHDTFSGGVSRLNLVKCGNASCSSGNTSAIVQDSSGGYNAWGNYSGELGGDGLVAFSFHSAASSYLDNRINLLHCDNVACSTFTVTTVDQNDGLKNDAFGGDSNLAMGADGLPIMAYYTGSANGYPANGVKVAKCGDATCSSGNTKTVVSGTNSNANYTIQIAVPSDGLPVVNFDYFANMGVLKCGNGACSAGNITSTFAVTANISRAGAMAVGPDNLPVLTWPEYVPLTYNDKKWNLLKCGNTTCSAGNTTVVLEQGHSGNGGQVFVRNDNTPIATMAGGNDQSDPYSAIPRIRVADCQDAVCSPWPGTTVAAAEYYIGATDPGEGNGTPMTPLDGAFDSQSEVAVAEIDTLPLSGGDPGSFEIHVRGQDSEGWGNVSTQTLVVNKLTQQPVDSGTGTSPITITFEHIVQGGTSSVTISNTGPNPPSGYKFLSPRQWYQLSTTVQYEGNVTICLDYTSLDPTDETKLHFQKWEQDTHWTEYTSSIDTNNNIICAVVPELSLWAVFEEVPVPVVGEITAPLDPVAVGTTVNASAGGTYAGPYSDLAAEWNWGDGSTSVGNINIASNDFGVTGSHVYNEAGVNRVTLTLTTPDTSGSNTFEFVVVYNPAGGFVTGGGWINSPAGAYAAAPLMTGKANFGFVSKYKNGASTPEGTTEFNFKVANLNFHSDIYDWLVVAGANAKYKGTGTINGRGSYKFMLTATDANPDTFRIKIWDDNGVVYDNKMSESDDSYAGTAIGGGNIQVHKSK</sequence>
<reference evidence="3 4" key="1">
    <citation type="journal article" date="2016" name="Nat. Commun.">
        <title>Thousands of microbial genomes shed light on interconnected biogeochemical processes in an aquifer system.</title>
        <authorList>
            <person name="Anantharaman K."/>
            <person name="Brown C.T."/>
            <person name="Hug L.A."/>
            <person name="Sharon I."/>
            <person name="Castelle C.J."/>
            <person name="Probst A.J."/>
            <person name="Thomas B.C."/>
            <person name="Singh A."/>
            <person name="Wilkins M.J."/>
            <person name="Karaoz U."/>
            <person name="Brodie E.L."/>
            <person name="Williams K.H."/>
            <person name="Hubbard S.S."/>
            <person name="Banfield J.F."/>
        </authorList>
    </citation>
    <scope>NUCLEOTIDE SEQUENCE [LARGE SCALE GENOMIC DNA]</scope>
</reference>
<dbReference type="InterPro" id="IPR000601">
    <property type="entry name" value="PKD_dom"/>
</dbReference>
<dbReference type="CDD" id="cd00146">
    <property type="entry name" value="PKD"/>
    <property type="match status" value="1"/>
</dbReference>
<protein>
    <recommendedName>
        <fullName evidence="2">PKD domain-containing protein</fullName>
    </recommendedName>
</protein>
<dbReference type="InterPro" id="IPR035986">
    <property type="entry name" value="PKD_dom_sf"/>
</dbReference>
<keyword evidence="1" id="KW-0812">Transmembrane</keyword>
<dbReference type="Pfam" id="PF18911">
    <property type="entry name" value="PKD_4"/>
    <property type="match status" value="1"/>
</dbReference>
<dbReference type="EMBL" id="MEUW01000023">
    <property type="protein sequence ID" value="OGC44279.1"/>
    <property type="molecule type" value="Genomic_DNA"/>
</dbReference>
<evidence type="ECO:0000259" key="2">
    <source>
        <dbReference type="PROSITE" id="PS50093"/>
    </source>
</evidence>
<keyword evidence="1" id="KW-1133">Transmembrane helix</keyword>
<organism evidence="3 4">
    <name type="scientific">candidate division WWE3 bacterium RBG_19FT_COMBO_53_11</name>
    <dbReference type="NCBI Taxonomy" id="1802613"/>
    <lineage>
        <taxon>Bacteria</taxon>
        <taxon>Katanobacteria</taxon>
    </lineage>
</organism>
<dbReference type="Gene3D" id="2.60.40.10">
    <property type="entry name" value="Immunoglobulins"/>
    <property type="match status" value="1"/>
</dbReference>
<dbReference type="STRING" id="1802613.A2V54_02490"/>
<dbReference type="Proteomes" id="UP000176583">
    <property type="component" value="Unassembled WGS sequence"/>
</dbReference>
<comment type="caution">
    <text evidence="3">The sequence shown here is derived from an EMBL/GenBank/DDBJ whole genome shotgun (WGS) entry which is preliminary data.</text>
</comment>
<dbReference type="PROSITE" id="PS50093">
    <property type="entry name" value="PKD"/>
    <property type="match status" value="1"/>
</dbReference>
<evidence type="ECO:0000256" key="1">
    <source>
        <dbReference type="SAM" id="Phobius"/>
    </source>
</evidence>
<feature type="domain" description="PKD" evidence="2">
    <location>
        <begin position="705"/>
        <end position="773"/>
    </location>
</feature>
<dbReference type="InterPro" id="IPR013783">
    <property type="entry name" value="Ig-like_fold"/>
</dbReference>
<evidence type="ECO:0000313" key="4">
    <source>
        <dbReference type="Proteomes" id="UP000176583"/>
    </source>
</evidence>